<comment type="function">
    <text evidence="8">Endonuclease that specifically degrades the RNA of RNA-DNA hybrids.</text>
</comment>
<evidence type="ECO:0000256" key="7">
    <source>
        <dbReference type="ARBA" id="ARBA00022842"/>
    </source>
</evidence>
<evidence type="ECO:0000256" key="4">
    <source>
        <dbReference type="ARBA" id="ARBA00022723"/>
    </source>
</evidence>
<comment type="catalytic activity">
    <reaction evidence="8">
        <text>Endonucleolytic cleavage to 5'-phosphomonoester.</text>
        <dbReference type="EC" id="3.1.26.4"/>
    </reaction>
</comment>
<dbReference type="InterPro" id="IPR037056">
    <property type="entry name" value="RNase_H1_N_sf"/>
</dbReference>
<gene>
    <name evidence="11" type="ORF">g.11370</name>
</gene>
<evidence type="ECO:0000256" key="3">
    <source>
        <dbReference type="ARBA" id="ARBA00022722"/>
    </source>
</evidence>
<dbReference type="EMBL" id="GECZ01004367">
    <property type="protein sequence ID" value="JAS65402.1"/>
    <property type="molecule type" value="Transcribed_RNA"/>
</dbReference>
<dbReference type="Pfam" id="PF00075">
    <property type="entry name" value="RNase_H"/>
    <property type="match status" value="1"/>
</dbReference>
<dbReference type="SUPFAM" id="SSF53098">
    <property type="entry name" value="Ribonuclease H-like"/>
    <property type="match status" value="1"/>
</dbReference>
<organism evidence="11">
    <name type="scientific">Cuerna arida</name>
    <dbReference type="NCBI Taxonomy" id="1464854"/>
    <lineage>
        <taxon>Eukaryota</taxon>
        <taxon>Metazoa</taxon>
        <taxon>Ecdysozoa</taxon>
        <taxon>Arthropoda</taxon>
        <taxon>Hexapoda</taxon>
        <taxon>Insecta</taxon>
        <taxon>Pterygota</taxon>
        <taxon>Neoptera</taxon>
        <taxon>Paraneoptera</taxon>
        <taxon>Hemiptera</taxon>
        <taxon>Auchenorrhyncha</taxon>
        <taxon>Membracoidea</taxon>
        <taxon>Cicadellidae</taxon>
        <taxon>Cicadellinae</taxon>
        <taxon>Proconiini</taxon>
        <taxon>Cuerna</taxon>
    </lineage>
</organism>
<feature type="compositionally biased region" description="Basic residues" evidence="9">
    <location>
        <begin position="147"/>
        <end position="156"/>
    </location>
</feature>
<dbReference type="CDD" id="cd09280">
    <property type="entry name" value="RNase_HI_eukaryote_like"/>
    <property type="match status" value="1"/>
</dbReference>
<dbReference type="SUPFAM" id="SSF55658">
    <property type="entry name" value="L9 N-domain-like"/>
    <property type="match status" value="1"/>
</dbReference>
<dbReference type="GO" id="GO:0043137">
    <property type="term" value="P:DNA replication, removal of RNA primer"/>
    <property type="evidence" value="ECO:0007669"/>
    <property type="project" value="TreeGrafter"/>
</dbReference>
<dbReference type="GO" id="GO:0000287">
    <property type="term" value="F:magnesium ion binding"/>
    <property type="evidence" value="ECO:0007669"/>
    <property type="project" value="UniProtKB-UniRule"/>
</dbReference>
<keyword evidence="5 8" id="KW-0255">Endonuclease</keyword>
<comment type="cofactor">
    <cofactor evidence="1 8">
        <name>Mg(2+)</name>
        <dbReference type="ChEBI" id="CHEBI:18420"/>
    </cofactor>
</comment>
<dbReference type="GO" id="GO:0004523">
    <property type="term" value="F:RNA-DNA hybrid ribonuclease activity"/>
    <property type="evidence" value="ECO:0007669"/>
    <property type="project" value="UniProtKB-UniRule"/>
</dbReference>
<protein>
    <recommendedName>
        <fullName evidence="8">Ribonuclease H1</fullName>
        <shortName evidence="8">RNase H1</shortName>
        <ecNumber evidence="8">3.1.26.4</ecNumber>
    </recommendedName>
</protein>
<evidence type="ECO:0000256" key="8">
    <source>
        <dbReference type="PIRNR" id="PIRNR036852"/>
    </source>
</evidence>
<proteinExistence type="inferred from homology"/>
<evidence type="ECO:0000256" key="6">
    <source>
        <dbReference type="ARBA" id="ARBA00022801"/>
    </source>
</evidence>
<evidence type="ECO:0000313" key="11">
    <source>
        <dbReference type="EMBL" id="JAS65402.1"/>
    </source>
</evidence>
<dbReference type="Gene3D" id="3.30.420.10">
    <property type="entry name" value="Ribonuclease H-like superfamily/Ribonuclease H"/>
    <property type="match status" value="1"/>
</dbReference>
<evidence type="ECO:0000256" key="5">
    <source>
        <dbReference type="ARBA" id="ARBA00022759"/>
    </source>
</evidence>
<feature type="region of interest" description="Disordered" evidence="9">
    <location>
        <begin position="132"/>
        <end position="194"/>
    </location>
</feature>
<keyword evidence="4 8" id="KW-0479">Metal-binding</keyword>
<keyword evidence="3 8" id="KW-0540">Nuclease</keyword>
<dbReference type="GO" id="GO:0003676">
    <property type="term" value="F:nucleic acid binding"/>
    <property type="evidence" value="ECO:0007669"/>
    <property type="project" value="UniProtKB-UniRule"/>
</dbReference>
<dbReference type="InterPro" id="IPR002156">
    <property type="entry name" value="RNaseH_domain"/>
</dbReference>
<dbReference type="PROSITE" id="PS50879">
    <property type="entry name" value="RNASE_H_1"/>
    <property type="match status" value="1"/>
</dbReference>
<feature type="compositionally biased region" description="Polar residues" evidence="9">
    <location>
        <begin position="167"/>
        <end position="184"/>
    </location>
</feature>
<evidence type="ECO:0000256" key="9">
    <source>
        <dbReference type="SAM" id="MobiDB-lite"/>
    </source>
</evidence>
<dbReference type="PANTHER" id="PTHR10642">
    <property type="entry name" value="RIBONUCLEASE H1"/>
    <property type="match status" value="1"/>
</dbReference>
<feature type="domain" description="RNase H type-1" evidence="10">
    <location>
        <begin position="205"/>
        <end position="352"/>
    </location>
</feature>
<dbReference type="InterPro" id="IPR050092">
    <property type="entry name" value="RNase_H"/>
</dbReference>
<name>A0A1B6GSK7_9HEMI</name>
<dbReference type="InterPro" id="IPR012337">
    <property type="entry name" value="RNaseH-like_sf"/>
</dbReference>
<dbReference type="PIRSF" id="PIRSF036852">
    <property type="entry name" value="Ribonuclease_H1_euk"/>
    <property type="match status" value="1"/>
</dbReference>
<dbReference type="EC" id="3.1.26.4" evidence="8"/>
<dbReference type="InterPro" id="IPR011320">
    <property type="entry name" value="RNase_H1_N"/>
</dbReference>
<dbReference type="Gene3D" id="3.40.970.10">
    <property type="entry name" value="Ribonuclease H1, N-terminal domain"/>
    <property type="match status" value="1"/>
</dbReference>
<reference evidence="11" key="1">
    <citation type="submission" date="2015-11" db="EMBL/GenBank/DDBJ databases">
        <title>De novo transcriptome assembly of four potential Pierce s Disease insect vectors from Arizona vineyards.</title>
        <authorList>
            <person name="Tassone E.E."/>
        </authorList>
    </citation>
    <scope>NUCLEOTIDE SEQUENCE</scope>
</reference>
<dbReference type="InterPro" id="IPR017067">
    <property type="entry name" value="RNase_H1_euk"/>
</dbReference>
<dbReference type="InterPro" id="IPR036397">
    <property type="entry name" value="RNaseH_sf"/>
</dbReference>
<accession>A0A1B6GSK7</accession>
<dbReference type="AlphaFoldDB" id="A0A1B6GSK7"/>
<evidence type="ECO:0000259" key="10">
    <source>
        <dbReference type="PROSITE" id="PS50879"/>
    </source>
</evidence>
<feature type="compositionally biased region" description="Basic and acidic residues" evidence="9">
    <location>
        <begin position="132"/>
        <end position="146"/>
    </location>
</feature>
<dbReference type="InterPro" id="IPR009027">
    <property type="entry name" value="Ribosomal_bL9/RNase_H1_N"/>
</dbReference>
<sequence>MPYYAVAVGKVPGVYKTWEECQNQTKGYPQAKYRKFNSETEASNFVKTAGTHLNNSSVKINATVTSAVNIENLNPPELIEVASYPSHTLLKQDRLSLITEKLDRFIEQTNKKLSEFSSRLDILETSLYNRCDPEGKRKNTTEEVKTRSKPKKKKLHVTVELSDGELSDSSVPTTIKSQSTNETVEQVDGPWRGNNSSPQGFIVDQEGFVIVYTDGACSNNGRTGAKAGVGVWFNHNHPFNVAGPVEGTPTNNNAEIQAATRAIQQARLAGVRRLNIHTDSQFMISCITEWIKKWKRNNWITTNGGQVKNKEQLIILDEAIQTLDAVKWTHVRGHTGHEGNECADALARSGASMY</sequence>
<evidence type="ECO:0000256" key="2">
    <source>
        <dbReference type="ARBA" id="ARBA00005300"/>
    </source>
</evidence>
<keyword evidence="7 8" id="KW-0460">Magnesium</keyword>
<comment type="similarity">
    <text evidence="2 8">Belongs to the RNase H family.</text>
</comment>
<dbReference type="FunFam" id="3.40.970.10:FF:000001">
    <property type="entry name" value="Ribonuclease H1"/>
    <property type="match status" value="1"/>
</dbReference>
<keyword evidence="6 8" id="KW-0378">Hydrolase</keyword>
<dbReference type="Pfam" id="PF01693">
    <property type="entry name" value="Cauli_VI"/>
    <property type="match status" value="1"/>
</dbReference>
<dbReference type="FunFam" id="3.30.420.10:FF:000115">
    <property type="entry name" value="Ribonuclease H"/>
    <property type="match status" value="1"/>
</dbReference>
<evidence type="ECO:0000256" key="1">
    <source>
        <dbReference type="ARBA" id="ARBA00001946"/>
    </source>
</evidence>
<dbReference type="PANTHER" id="PTHR10642:SF31">
    <property type="entry name" value="RIBONUCLEASE H1"/>
    <property type="match status" value="1"/>
</dbReference>